<evidence type="ECO:0000256" key="1">
    <source>
        <dbReference type="ARBA" id="ARBA00005594"/>
    </source>
</evidence>
<accession>A0A381YY54</accession>
<dbReference type="Pfam" id="PF13603">
    <property type="entry name" value="tRNA-synt_1_2"/>
    <property type="match status" value="1"/>
</dbReference>
<name>A0A381YY54_9ZZZZ</name>
<evidence type="ECO:0000256" key="6">
    <source>
        <dbReference type="ARBA" id="ARBA00022840"/>
    </source>
</evidence>
<feature type="domain" description="Leucyl-tRNA synthetase editing" evidence="13">
    <location>
        <begin position="170"/>
        <end position="355"/>
    </location>
</feature>
<dbReference type="InterPro" id="IPR025709">
    <property type="entry name" value="Leu_tRNA-synth_edit"/>
</dbReference>
<evidence type="ECO:0000256" key="2">
    <source>
        <dbReference type="ARBA" id="ARBA00013164"/>
    </source>
</evidence>
<dbReference type="InterPro" id="IPR002302">
    <property type="entry name" value="Leu-tRNA-ligase"/>
</dbReference>
<dbReference type="GO" id="GO:0005829">
    <property type="term" value="C:cytosol"/>
    <property type="evidence" value="ECO:0007669"/>
    <property type="project" value="TreeGrafter"/>
</dbReference>
<evidence type="ECO:0000256" key="8">
    <source>
        <dbReference type="ARBA" id="ARBA00023146"/>
    </source>
</evidence>
<dbReference type="HAMAP" id="MF_00049_B">
    <property type="entry name" value="Leu_tRNA_synth_B"/>
    <property type="match status" value="1"/>
</dbReference>
<evidence type="ECO:0000259" key="13">
    <source>
        <dbReference type="Pfam" id="PF13603"/>
    </source>
</evidence>
<comment type="catalytic activity">
    <reaction evidence="9">
        <text>tRNA(Leu) + L-leucine + ATP = L-leucyl-tRNA(Leu) + AMP + diphosphate</text>
        <dbReference type="Rhea" id="RHEA:11688"/>
        <dbReference type="Rhea" id="RHEA-COMP:9613"/>
        <dbReference type="Rhea" id="RHEA-COMP:9622"/>
        <dbReference type="ChEBI" id="CHEBI:30616"/>
        <dbReference type="ChEBI" id="CHEBI:33019"/>
        <dbReference type="ChEBI" id="CHEBI:57427"/>
        <dbReference type="ChEBI" id="CHEBI:78442"/>
        <dbReference type="ChEBI" id="CHEBI:78494"/>
        <dbReference type="ChEBI" id="CHEBI:456215"/>
        <dbReference type="EC" id="6.1.1.4"/>
    </reaction>
</comment>
<dbReference type="Gene3D" id="3.40.50.620">
    <property type="entry name" value="HUPs"/>
    <property type="match status" value="2"/>
</dbReference>
<feature type="non-terminal residue" evidence="14">
    <location>
        <position position="1"/>
    </location>
</feature>
<dbReference type="GO" id="GO:0006429">
    <property type="term" value="P:leucyl-tRNA aminoacylation"/>
    <property type="evidence" value="ECO:0007669"/>
    <property type="project" value="InterPro"/>
</dbReference>
<evidence type="ECO:0000313" key="14">
    <source>
        <dbReference type="EMBL" id="SVA81948.1"/>
    </source>
</evidence>
<dbReference type="GO" id="GO:0005524">
    <property type="term" value="F:ATP binding"/>
    <property type="evidence" value="ECO:0007669"/>
    <property type="project" value="UniProtKB-KW"/>
</dbReference>
<dbReference type="NCBIfam" id="TIGR00396">
    <property type="entry name" value="leuS_bact"/>
    <property type="match status" value="1"/>
</dbReference>
<dbReference type="Pfam" id="PF08264">
    <property type="entry name" value="Anticodon_1"/>
    <property type="match status" value="1"/>
</dbReference>
<dbReference type="EC" id="6.1.1.4" evidence="2"/>
<dbReference type="AlphaFoldDB" id="A0A381YY54"/>
<organism evidence="14">
    <name type="scientific">marine metagenome</name>
    <dbReference type="NCBI Taxonomy" id="408172"/>
    <lineage>
        <taxon>unclassified sequences</taxon>
        <taxon>metagenomes</taxon>
        <taxon>ecological metagenomes</taxon>
    </lineage>
</organism>
<dbReference type="PANTHER" id="PTHR43740">
    <property type="entry name" value="LEUCYL-TRNA SYNTHETASE"/>
    <property type="match status" value="1"/>
</dbReference>
<dbReference type="Gene3D" id="3.10.20.590">
    <property type="match status" value="1"/>
</dbReference>
<dbReference type="PANTHER" id="PTHR43740:SF2">
    <property type="entry name" value="LEUCINE--TRNA LIGASE, MITOCHONDRIAL"/>
    <property type="match status" value="1"/>
</dbReference>
<evidence type="ECO:0000259" key="11">
    <source>
        <dbReference type="Pfam" id="PF08264"/>
    </source>
</evidence>
<dbReference type="SUPFAM" id="SSF52374">
    <property type="entry name" value="Nucleotidylyl transferase"/>
    <property type="match status" value="1"/>
</dbReference>
<evidence type="ECO:0000259" key="12">
    <source>
        <dbReference type="Pfam" id="PF09334"/>
    </source>
</evidence>
<dbReference type="InterPro" id="IPR014729">
    <property type="entry name" value="Rossmann-like_a/b/a_fold"/>
</dbReference>
<feature type="domain" description="Aminoacyl-tRNA synthetase class Ia" evidence="10">
    <location>
        <begin position="369"/>
        <end position="558"/>
    </location>
</feature>
<feature type="domain" description="Methionyl/Leucyl tRNA synthetase" evidence="12">
    <location>
        <begin position="1"/>
        <end position="132"/>
    </location>
</feature>
<dbReference type="Gene3D" id="1.10.730.10">
    <property type="entry name" value="Isoleucyl-tRNA Synthetase, Domain 1"/>
    <property type="match status" value="1"/>
</dbReference>
<dbReference type="CDD" id="cd07958">
    <property type="entry name" value="Anticodon_Ia_Leu_BEm"/>
    <property type="match status" value="1"/>
</dbReference>
<dbReference type="InterPro" id="IPR009008">
    <property type="entry name" value="Val/Leu/Ile-tRNA-synth_edit"/>
</dbReference>
<feature type="domain" description="Methionyl/Valyl/Leucyl/Isoleucyl-tRNA synthetase anticodon-binding" evidence="11">
    <location>
        <begin position="605"/>
        <end position="725"/>
    </location>
</feature>
<dbReference type="FunFam" id="3.10.20.590:FF:000001">
    <property type="entry name" value="Leucine--tRNA ligase"/>
    <property type="match status" value="1"/>
</dbReference>
<dbReference type="InterPro" id="IPR015413">
    <property type="entry name" value="Methionyl/Leucyl_tRNA_Synth"/>
</dbReference>
<evidence type="ECO:0000256" key="7">
    <source>
        <dbReference type="ARBA" id="ARBA00022917"/>
    </source>
</evidence>
<evidence type="ECO:0000259" key="10">
    <source>
        <dbReference type="Pfam" id="PF00133"/>
    </source>
</evidence>
<evidence type="ECO:0000256" key="4">
    <source>
        <dbReference type="ARBA" id="ARBA00022598"/>
    </source>
</evidence>
<protein>
    <recommendedName>
        <fullName evidence="2">leucine--tRNA ligase</fullName>
        <ecNumber evidence="2">6.1.1.4</ecNumber>
    </recommendedName>
</protein>
<keyword evidence="5" id="KW-0547">Nucleotide-binding</keyword>
<keyword evidence="6" id="KW-0067">ATP-binding</keyword>
<keyword evidence="8" id="KW-0030">Aminoacyl-tRNA synthetase</keyword>
<dbReference type="InterPro" id="IPR002300">
    <property type="entry name" value="aa-tRNA-synth_Ia"/>
</dbReference>
<dbReference type="Pfam" id="PF00133">
    <property type="entry name" value="tRNA-synt_1"/>
    <property type="match status" value="1"/>
</dbReference>
<dbReference type="InterPro" id="IPR013155">
    <property type="entry name" value="M/V/L/I-tRNA-synth_anticd-bd"/>
</dbReference>
<comment type="similarity">
    <text evidence="1">Belongs to the class-I aminoacyl-tRNA synthetase family.</text>
</comment>
<sequence>GHWYAMTGADIHARFRNMQGYNVLHPMGFDAFGLNAENAAIQRGIHPHSWTMDNIKRMRQQLASMGPMYDWEREVVTCIPEYYKWNQWFFLQFYQNGLAYRDFAPVNWCPSCVTVLANEQVIDGACERCDTSVTHRDMNQWFFRITAYAEELLDQSKMDWPDRINTMQTNWIGKSEGVEFGFDISEYDLDSETLVTFTTRIDTVYGVTFVVLAPEHPLVEALTAPEHEDAVKSYINSARKVTEVERLAIDREKTGVFLGTYCVNPLTQDRIPILIGDYVLNTYGTGIVMGVPAHDTRDFTFAKKYDLPIKVVVAPPEWDGNELEEAYLAPGTQVNSLEFNGLNSSEGRLRIADHIEDRNLGTKTVNYRMRDWLISRQRYWGTPIPIIYCNDCGVVPVKEKDLPVLLPEDAEFLPTGESPLALHTEFVNADCPDCGNPGKRETDTMDTFVDSSWYFLRYASPKHSAAAFDEKSAQLWNPVDQYTGGVEHAVMHLLYSRFFVKAARDLGLIKYDEPFKRLFNQGTIIYKGAKMSKSRGNVIAPDDYVSVVGADTVRTYLMFIGPWEQGGEWNDSGINGAARWLNKVWDISNLDPGIFAQNSDPASERELNRLLHKTIMRVGEDIERFKYNTAISALMEFTNSLAESHIPQKTSYEDWLRLTRALYVMMAPIVPHLSEELWESSGMAFSIHTQPWPEYDESLAQDEEITLVIQINGKVRAKISAPANITESDANELAFQNSSIGKHIAGLEIRKTIYVPGKLLNIVAT</sequence>
<evidence type="ECO:0000256" key="9">
    <source>
        <dbReference type="ARBA" id="ARBA00047469"/>
    </source>
</evidence>
<dbReference type="FunFam" id="3.40.50.620:FF:000056">
    <property type="entry name" value="Leucine--tRNA ligase"/>
    <property type="match status" value="1"/>
</dbReference>
<reference evidence="14" key="1">
    <citation type="submission" date="2018-05" db="EMBL/GenBank/DDBJ databases">
        <authorList>
            <person name="Lanie J.A."/>
            <person name="Ng W.-L."/>
            <person name="Kazmierczak K.M."/>
            <person name="Andrzejewski T.M."/>
            <person name="Davidsen T.M."/>
            <person name="Wayne K.J."/>
            <person name="Tettelin H."/>
            <person name="Glass J.I."/>
            <person name="Rusch D."/>
            <person name="Podicherti R."/>
            <person name="Tsui H.-C.T."/>
            <person name="Winkler M.E."/>
        </authorList>
    </citation>
    <scope>NUCLEOTIDE SEQUENCE</scope>
</reference>
<dbReference type="FunFam" id="1.10.730.10:FF:000002">
    <property type="entry name" value="Leucine--tRNA ligase"/>
    <property type="match status" value="1"/>
</dbReference>
<evidence type="ECO:0000256" key="3">
    <source>
        <dbReference type="ARBA" id="ARBA00022490"/>
    </source>
</evidence>
<proteinExistence type="inferred from homology"/>
<evidence type="ECO:0000256" key="5">
    <source>
        <dbReference type="ARBA" id="ARBA00022741"/>
    </source>
</evidence>
<dbReference type="EMBL" id="UINC01019360">
    <property type="protein sequence ID" value="SVA81948.1"/>
    <property type="molecule type" value="Genomic_DNA"/>
</dbReference>
<dbReference type="GO" id="GO:0004823">
    <property type="term" value="F:leucine-tRNA ligase activity"/>
    <property type="evidence" value="ECO:0007669"/>
    <property type="project" value="UniProtKB-EC"/>
</dbReference>
<dbReference type="Gene3D" id="3.90.740.10">
    <property type="entry name" value="Valyl/Leucyl/Isoleucyl-tRNA synthetase, editing domain"/>
    <property type="match status" value="1"/>
</dbReference>
<dbReference type="SUPFAM" id="SSF47323">
    <property type="entry name" value="Anticodon-binding domain of a subclass of class I aminoacyl-tRNA synthetases"/>
    <property type="match status" value="1"/>
</dbReference>
<dbReference type="GO" id="GO:0002161">
    <property type="term" value="F:aminoacyl-tRNA deacylase activity"/>
    <property type="evidence" value="ECO:0007669"/>
    <property type="project" value="InterPro"/>
</dbReference>
<keyword evidence="7" id="KW-0648">Protein biosynthesis</keyword>
<dbReference type="PRINTS" id="PR00985">
    <property type="entry name" value="TRNASYNTHLEU"/>
</dbReference>
<dbReference type="SUPFAM" id="SSF50677">
    <property type="entry name" value="ValRS/IleRS/LeuRS editing domain"/>
    <property type="match status" value="1"/>
</dbReference>
<dbReference type="Pfam" id="PF09334">
    <property type="entry name" value="tRNA-synt_1g"/>
    <property type="match status" value="1"/>
</dbReference>
<dbReference type="InterPro" id="IPR009080">
    <property type="entry name" value="tRNAsynth_Ia_anticodon-bd"/>
</dbReference>
<keyword evidence="4" id="KW-0436">Ligase</keyword>
<dbReference type="FunFam" id="3.40.50.620:FF:000003">
    <property type="entry name" value="Leucine--tRNA ligase"/>
    <property type="match status" value="1"/>
</dbReference>
<gene>
    <name evidence="14" type="ORF">METZ01_LOCUS134802</name>
</gene>
<dbReference type="CDD" id="cd00812">
    <property type="entry name" value="LeuRS_core"/>
    <property type="match status" value="1"/>
</dbReference>
<keyword evidence="3" id="KW-0963">Cytoplasm</keyword>